<name>A0A917DVL1_9BACL</name>
<evidence type="ECO:0000256" key="1">
    <source>
        <dbReference type="SAM" id="SignalP"/>
    </source>
</evidence>
<dbReference type="RefSeq" id="WP_188993048.1">
    <property type="nucleotide sequence ID" value="NZ_BMHP01000002.1"/>
</dbReference>
<proteinExistence type="predicted"/>
<accession>A0A917DVL1</accession>
<dbReference type="InterPro" id="IPR017853">
    <property type="entry name" value="GH"/>
</dbReference>
<evidence type="ECO:0000313" key="2">
    <source>
        <dbReference type="EMBL" id="GGD72865.1"/>
    </source>
</evidence>
<reference evidence="2" key="1">
    <citation type="journal article" date="2014" name="Int. J. Syst. Evol. Microbiol.">
        <title>Complete genome sequence of Corynebacterium casei LMG S-19264T (=DSM 44701T), isolated from a smear-ripened cheese.</title>
        <authorList>
            <consortium name="US DOE Joint Genome Institute (JGI-PGF)"/>
            <person name="Walter F."/>
            <person name="Albersmeier A."/>
            <person name="Kalinowski J."/>
            <person name="Ruckert C."/>
        </authorList>
    </citation>
    <scope>NUCLEOTIDE SEQUENCE</scope>
    <source>
        <strain evidence="2">CGMCC 1.15178</strain>
    </source>
</reference>
<sequence length="925" mass="100872">MIYLRKVRLTASIVFLFTLIVVVCLLDSRAASAASGPLVPSITDVEGDYDSAIRETTPRSDGKYHIDTPATINRLLELNVTTYGYLLDSYRGTEDWESLRLEFMPAAQAAGIKVWVYLTPPSEGMSLPYGGNYTEWVKQIATLANAYPNLQAWVIDDFTANLSTFPAANMIALQNYAHTINPQLALFVIAYYEQATSSFANTYKNAIDGIIYPNAERTHLNLSSYIDTLYNNMHPYNIPIYIAPYGTFSNYTSMKSAETIEAEMDIALAKQALGKLQGIIVYCTPKLTTPETWLMPNDPHFMPTDQDWFYEFTNDELTIPWATHNTATGANSTVQQTATVTAPTDSSIAFDAYSYAPKGYNYGSDGNIARISYPGNTPGAAGIYGELSQTVSVTDGANSSVTFKVKDDYTGGTSGYIFKQLLVDGVVAWQEDVAGQNGNWETVTVNLSPYLTGKSTAKIQLRLKNAAAVLYFKVAASWDDIVATGFKVANPYFDGDTGWTKSQSTTANANSFNINWPWGKTSLAGAAGSKVKTATISPASQYKLDLKVRDDYVFAVPGYHFMQVLVDGVLVWERDVSEGSADWQTVSLDLTSKLTGKSTAAITFRVYEKGAVNNFGVNTEWAITSTTGFTLNEGTFTSAFGTSDTWVYSKNPTLSISYPAGVASSNGSQGGVNMGVAVTPGLGNKTLDFQVRDDYNSASYPGYHFAQVVVDGVVVWERDVAGGTTAWQSVHLDLTSALAGKLTANIMFRVYDKAGVAWFPVNVDYTNIVASGFTLNNPTFRSTGGWTYSDNNAANLGPYTTEIVTQGPGMVLLQMLVDGQVVWSQDASRLSASPWARYKVDTSPYTVGKSSVEVKFRMYFTQAVSGMGEIIRIDNLAVTGMTMQNLSFEDTTGWTSTFTDQNVTTGYGGPKRGIRVFDIVQALYQ</sequence>
<dbReference type="AlphaFoldDB" id="A0A917DVL1"/>
<keyword evidence="3" id="KW-1185">Reference proteome</keyword>
<dbReference type="EMBL" id="BMHP01000002">
    <property type="protein sequence ID" value="GGD72865.1"/>
    <property type="molecule type" value="Genomic_DNA"/>
</dbReference>
<dbReference type="Proteomes" id="UP000612456">
    <property type="component" value="Unassembled WGS sequence"/>
</dbReference>
<protein>
    <submittedName>
        <fullName evidence="2">Uncharacterized protein</fullName>
    </submittedName>
</protein>
<feature type="chain" id="PRO_5037081392" evidence="1">
    <location>
        <begin position="34"/>
        <end position="925"/>
    </location>
</feature>
<feature type="signal peptide" evidence="1">
    <location>
        <begin position="1"/>
        <end position="33"/>
    </location>
</feature>
<organism evidence="2 3">
    <name type="scientific">Paenibacillus nasutitermitis</name>
    <dbReference type="NCBI Taxonomy" id="1652958"/>
    <lineage>
        <taxon>Bacteria</taxon>
        <taxon>Bacillati</taxon>
        <taxon>Bacillota</taxon>
        <taxon>Bacilli</taxon>
        <taxon>Bacillales</taxon>
        <taxon>Paenibacillaceae</taxon>
        <taxon>Paenibacillus</taxon>
    </lineage>
</organism>
<dbReference type="SUPFAM" id="SSF51445">
    <property type="entry name" value="(Trans)glycosidases"/>
    <property type="match status" value="1"/>
</dbReference>
<evidence type="ECO:0000313" key="3">
    <source>
        <dbReference type="Proteomes" id="UP000612456"/>
    </source>
</evidence>
<comment type="caution">
    <text evidence="2">The sequence shown here is derived from an EMBL/GenBank/DDBJ whole genome shotgun (WGS) entry which is preliminary data.</text>
</comment>
<reference evidence="2" key="2">
    <citation type="submission" date="2020-09" db="EMBL/GenBank/DDBJ databases">
        <authorList>
            <person name="Sun Q."/>
            <person name="Zhou Y."/>
        </authorList>
    </citation>
    <scope>NUCLEOTIDE SEQUENCE</scope>
    <source>
        <strain evidence="2">CGMCC 1.15178</strain>
    </source>
</reference>
<gene>
    <name evidence="2" type="ORF">GCM10010911_33380</name>
</gene>
<keyword evidence="1" id="KW-0732">Signal</keyword>